<dbReference type="SMART" id="SM00422">
    <property type="entry name" value="HTH_MERR"/>
    <property type="match status" value="1"/>
</dbReference>
<evidence type="ECO:0000256" key="1">
    <source>
        <dbReference type="ARBA" id="ARBA00023015"/>
    </source>
</evidence>
<dbReference type="GO" id="GO:0045893">
    <property type="term" value="P:positive regulation of DNA-templated transcription"/>
    <property type="evidence" value="ECO:0007669"/>
    <property type="project" value="InterPro"/>
</dbReference>
<dbReference type="InterPro" id="IPR009061">
    <property type="entry name" value="DNA-bd_dom_put_sf"/>
</dbReference>
<dbReference type="GO" id="GO:0003700">
    <property type="term" value="F:DNA-binding transcription factor activity"/>
    <property type="evidence" value="ECO:0007669"/>
    <property type="project" value="InterPro"/>
</dbReference>
<evidence type="ECO:0000313" key="7">
    <source>
        <dbReference type="Proteomes" id="UP000198329"/>
    </source>
</evidence>
<dbReference type="GeneID" id="300940651"/>
<dbReference type="SUPFAM" id="SSF46955">
    <property type="entry name" value="Putative DNA-binding domain"/>
    <property type="match status" value="1"/>
</dbReference>
<dbReference type="KEGG" id="png:PNIG_a0695"/>
<dbReference type="Pfam" id="PF13411">
    <property type="entry name" value="MerR_1"/>
    <property type="match status" value="1"/>
</dbReference>
<evidence type="ECO:0000256" key="4">
    <source>
        <dbReference type="SAM" id="Coils"/>
    </source>
</evidence>
<dbReference type="RefSeq" id="WP_011327275.1">
    <property type="nucleotide sequence ID" value="NZ_BJXZ01000014.1"/>
</dbReference>
<dbReference type="GO" id="GO:0046872">
    <property type="term" value="F:metal ion binding"/>
    <property type="evidence" value="ECO:0007669"/>
    <property type="project" value="InterPro"/>
</dbReference>
<evidence type="ECO:0000256" key="3">
    <source>
        <dbReference type="ARBA" id="ARBA00023163"/>
    </source>
</evidence>
<keyword evidence="4" id="KW-0175">Coiled coil</keyword>
<dbReference type="EMBL" id="CP011036">
    <property type="protein sequence ID" value="ASM52978.1"/>
    <property type="molecule type" value="Genomic_DNA"/>
</dbReference>
<keyword evidence="3" id="KW-0804">Transcription</keyword>
<dbReference type="Proteomes" id="UP000198329">
    <property type="component" value="Chromosome I"/>
</dbReference>
<dbReference type="CDD" id="cd04784">
    <property type="entry name" value="HTH_CadR-PbrR"/>
    <property type="match status" value="1"/>
</dbReference>
<dbReference type="PRINTS" id="PR00040">
    <property type="entry name" value="HTHMERR"/>
</dbReference>
<dbReference type="Gene3D" id="1.10.1660.10">
    <property type="match status" value="1"/>
</dbReference>
<keyword evidence="2" id="KW-0238">DNA-binding</keyword>
<evidence type="ECO:0000256" key="2">
    <source>
        <dbReference type="ARBA" id="ARBA00023125"/>
    </source>
</evidence>
<reference evidence="6 7" key="1">
    <citation type="submission" date="2015-03" db="EMBL/GenBank/DDBJ databases">
        <authorList>
            <person name="Xie B.-B."/>
            <person name="Rong J.-C."/>
            <person name="Qin Q.-L."/>
            <person name="Zhang Y.-Z."/>
        </authorList>
    </citation>
    <scope>NUCLEOTIDE SEQUENCE [LARGE SCALE GENOMIC DNA]</scope>
    <source>
        <strain evidence="6 7">KMM 661</strain>
    </source>
</reference>
<keyword evidence="1" id="KW-0805">Transcription regulation</keyword>
<dbReference type="InterPro" id="IPR000551">
    <property type="entry name" value="MerR-type_HTH_dom"/>
</dbReference>
<keyword evidence="7" id="KW-1185">Reference proteome</keyword>
<dbReference type="AlphaFoldDB" id="A0AAC9UFX8"/>
<feature type="domain" description="HTH merR-type" evidence="5">
    <location>
        <begin position="1"/>
        <end position="69"/>
    </location>
</feature>
<dbReference type="PANTHER" id="PTHR30204">
    <property type="entry name" value="REDOX-CYCLING DRUG-SENSING TRANSCRIPTIONAL ACTIVATOR SOXR"/>
    <property type="match status" value="1"/>
</dbReference>
<dbReference type="PANTHER" id="PTHR30204:SF94">
    <property type="entry name" value="HEAVY METAL-DEPENDENT TRANSCRIPTIONAL REGULATOR HI_0293-RELATED"/>
    <property type="match status" value="1"/>
</dbReference>
<dbReference type="PROSITE" id="PS50937">
    <property type="entry name" value="HTH_MERR_2"/>
    <property type="match status" value="1"/>
</dbReference>
<protein>
    <recommendedName>
        <fullName evidence="5">HTH merR-type domain-containing protein</fullName>
    </recommendedName>
</protein>
<feature type="coiled-coil region" evidence="4">
    <location>
        <begin position="84"/>
        <end position="111"/>
    </location>
</feature>
<dbReference type="InterPro" id="IPR047057">
    <property type="entry name" value="MerR_fam"/>
</dbReference>
<proteinExistence type="predicted"/>
<sequence length="128" mass="14693">MQIKQLAHLVNINAKTIRYYEQINLIPAPKRESNGYRTYTQADTERLIFIRRCRDLQIPIDDIKTLLVAQSYGDKSCVEVDDIIENQLIKVRAAQKELKKLEVSLASLLTNCTANTINDCQIIKELNS</sequence>
<dbReference type="InterPro" id="IPR011791">
    <property type="entry name" value="CadR-PbrR"/>
</dbReference>
<organism evidence="6 7">
    <name type="scientific">Pseudoalteromonas nigrifaciens</name>
    <dbReference type="NCBI Taxonomy" id="28109"/>
    <lineage>
        <taxon>Bacteria</taxon>
        <taxon>Pseudomonadati</taxon>
        <taxon>Pseudomonadota</taxon>
        <taxon>Gammaproteobacteria</taxon>
        <taxon>Alteromonadales</taxon>
        <taxon>Pseudoalteromonadaceae</taxon>
        <taxon>Pseudoalteromonas</taxon>
    </lineage>
</organism>
<gene>
    <name evidence="6" type="ORF">PNIG_a0695</name>
</gene>
<dbReference type="GO" id="GO:0003677">
    <property type="term" value="F:DNA binding"/>
    <property type="evidence" value="ECO:0007669"/>
    <property type="project" value="UniProtKB-KW"/>
</dbReference>
<name>A0AAC9UFX8_9GAMM</name>
<evidence type="ECO:0000313" key="6">
    <source>
        <dbReference type="EMBL" id="ASM52978.1"/>
    </source>
</evidence>
<accession>A0AAC9UFX8</accession>
<evidence type="ECO:0000259" key="5">
    <source>
        <dbReference type="PROSITE" id="PS50937"/>
    </source>
</evidence>